<reference evidence="1" key="1">
    <citation type="submission" date="2014-05" db="EMBL/GenBank/DDBJ databases">
        <title>The transcriptome of the halophilic microalga Tetraselmis sp. GSL018 isolated from the Great Salt Lake, Utah.</title>
        <authorList>
            <person name="Jinkerson R.E."/>
            <person name="D'Adamo S."/>
            <person name="Posewitz M.C."/>
        </authorList>
    </citation>
    <scope>NUCLEOTIDE SEQUENCE</scope>
    <source>
        <strain evidence="1">GSL018</strain>
    </source>
</reference>
<gene>
    <name evidence="1" type="ORF">TSPGSL018_31180</name>
</gene>
<accession>A0A061QM86</accession>
<proteinExistence type="predicted"/>
<name>A0A061QM86_9CHLO</name>
<dbReference type="EMBL" id="GBEZ01027818">
    <property type="protein sequence ID" value="JAC59535.1"/>
    <property type="molecule type" value="Transcribed_RNA"/>
</dbReference>
<dbReference type="AlphaFoldDB" id="A0A061QM86"/>
<sequence length="129" mass="14312">RDISGRAKRQSFLKLRRTQNLVARITPAFDFLLITVPIKQSCLAGKTEIVSVRSKRRVLCSVLVCISASGPALRLSHGGRRKCYCSNDLSEGVTSEMFEILLIFSGCNLEASRLSFWSTLELFSTVGLL</sequence>
<protein>
    <submittedName>
        <fullName evidence="1">Uncharacterized protein</fullName>
    </submittedName>
</protein>
<organism evidence="1">
    <name type="scientific">Tetraselmis sp. GSL018</name>
    <dbReference type="NCBI Taxonomy" id="582737"/>
    <lineage>
        <taxon>Eukaryota</taxon>
        <taxon>Viridiplantae</taxon>
        <taxon>Chlorophyta</taxon>
        <taxon>core chlorophytes</taxon>
        <taxon>Chlorodendrophyceae</taxon>
        <taxon>Chlorodendrales</taxon>
        <taxon>Chlorodendraceae</taxon>
        <taxon>Tetraselmis</taxon>
    </lineage>
</organism>
<evidence type="ECO:0000313" key="1">
    <source>
        <dbReference type="EMBL" id="JAC59535.1"/>
    </source>
</evidence>
<feature type="non-terminal residue" evidence="1">
    <location>
        <position position="1"/>
    </location>
</feature>